<evidence type="ECO:0000256" key="10">
    <source>
        <dbReference type="SAM" id="MobiDB-lite"/>
    </source>
</evidence>
<dbReference type="InterPro" id="IPR050241">
    <property type="entry name" value="NAD-cap_RNA_hydrolase_NudC"/>
</dbReference>
<dbReference type="InterPro" id="IPR049734">
    <property type="entry name" value="NudC-like_C"/>
</dbReference>
<evidence type="ECO:0000256" key="8">
    <source>
        <dbReference type="ARBA" id="ARBA00023027"/>
    </source>
</evidence>
<dbReference type="InterPro" id="IPR020084">
    <property type="entry name" value="NUDIX_hydrolase_CS"/>
</dbReference>
<dbReference type="OrthoDB" id="9791656at2"/>
<dbReference type="SUPFAM" id="SSF55811">
    <property type="entry name" value="Nudix"/>
    <property type="match status" value="1"/>
</dbReference>
<evidence type="ECO:0000256" key="4">
    <source>
        <dbReference type="ARBA" id="ARBA00012381"/>
    </source>
</evidence>
<comment type="similarity">
    <text evidence="3">Belongs to the Nudix hydrolase family. NudC subfamily.</text>
</comment>
<gene>
    <name evidence="12" type="ORF">FB468_1042</name>
</gene>
<proteinExistence type="inferred from homology"/>
<evidence type="ECO:0000313" key="13">
    <source>
        <dbReference type="Proteomes" id="UP000319094"/>
    </source>
</evidence>
<dbReference type="Gene3D" id="3.90.79.20">
    <property type="match status" value="1"/>
</dbReference>
<sequence>MSVERVPLAGGLIDRDAPTRGSAEALEAAWAAPGALVLRVSGPNIPVTEASRGLALLPTSAVPTPASERVYLGRRDGTPVFAVAANAEASEGAGDAGAEGPAGPAAEPGVSWRHTFQAALHLEPAERELVTMALAVLRWHESATFSPRDGEPTEVADGGWSRRTAGGAELFPRTDPAVIVLITHGDRVLLGSNVLWESGRFSLLAGFVEAGETLENAVRREVFEEAGVRVGEVTYVASQPWPFPRSLMLGFRAELAEGQDPEALIADPTEISELRWFTRDEVRSPHAGLGLPGALSIAGWMLDSWARGDVS</sequence>
<dbReference type="Gene3D" id="3.90.79.10">
    <property type="entry name" value="Nucleoside Triphosphate Pyrophosphohydrolase"/>
    <property type="match status" value="1"/>
</dbReference>
<reference evidence="12 13" key="1">
    <citation type="submission" date="2019-06" db="EMBL/GenBank/DDBJ databases">
        <title>Sequencing the genomes of 1000 actinobacteria strains.</title>
        <authorList>
            <person name="Klenk H.-P."/>
        </authorList>
    </citation>
    <scope>NUCLEOTIDE SEQUENCE [LARGE SCALE GENOMIC DNA]</scope>
    <source>
        <strain evidence="12 13">DSM 8803</strain>
    </source>
</reference>
<comment type="cofactor">
    <cofactor evidence="1">
        <name>Mg(2+)</name>
        <dbReference type="ChEBI" id="CHEBI:18420"/>
    </cofactor>
</comment>
<comment type="caution">
    <text evidence="12">The sequence shown here is derived from an EMBL/GenBank/DDBJ whole genome shotgun (WGS) entry which is preliminary data.</text>
</comment>
<dbReference type="InterPro" id="IPR015797">
    <property type="entry name" value="NUDIX_hydrolase-like_dom_sf"/>
</dbReference>
<protein>
    <recommendedName>
        <fullName evidence="4">NAD(+) diphosphatase</fullName>
        <ecNumber evidence="4">3.6.1.22</ecNumber>
    </recommendedName>
</protein>
<dbReference type="GO" id="GO:0005829">
    <property type="term" value="C:cytosol"/>
    <property type="evidence" value="ECO:0007669"/>
    <property type="project" value="TreeGrafter"/>
</dbReference>
<dbReference type="Pfam" id="PF09296">
    <property type="entry name" value="NUDIX-like"/>
    <property type="match status" value="1"/>
</dbReference>
<name>A0A542Y4P8_9MICO</name>
<dbReference type="PROSITE" id="PS51462">
    <property type="entry name" value="NUDIX"/>
    <property type="match status" value="1"/>
</dbReference>
<evidence type="ECO:0000256" key="5">
    <source>
        <dbReference type="ARBA" id="ARBA00022723"/>
    </source>
</evidence>
<dbReference type="Proteomes" id="UP000319094">
    <property type="component" value="Unassembled WGS sequence"/>
</dbReference>
<keyword evidence="5" id="KW-0479">Metal-binding</keyword>
<dbReference type="EC" id="3.6.1.22" evidence="4"/>
<accession>A0A542Y4P8</accession>
<feature type="region of interest" description="Disordered" evidence="10">
    <location>
        <begin position="145"/>
        <end position="167"/>
    </location>
</feature>
<dbReference type="PANTHER" id="PTHR42904:SF6">
    <property type="entry name" value="NAD-CAPPED RNA HYDROLASE NUDT12"/>
    <property type="match status" value="1"/>
</dbReference>
<dbReference type="PANTHER" id="PTHR42904">
    <property type="entry name" value="NUDIX HYDROLASE, NUDC SUBFAMILY"/>
    <property type="match status" value="1"/>
</dbReference>
<evidence type="ECO:0000256" key="1">
    <source>
        <dbReference type="ARBA" id="ARBA00001946"/>
    </source>
</evidence>
<dbReference type="GO" id="GO:0035529">
    <property type="term" value="F:NADH pyrophosphatase activity"/>
    <property type="evidence" value="ECO:0007669"/>
    <property type="project" value="TreeGrafter"/>
</dbReference>
<keyword evidence="7" id="KW-0460">Magnesium</keyword>
<dbReference type="InterPro" id="IPR015375">
    <property type="entry name" value="NADH_PPase-like_N"/>
</dbReference>
<dbReference type="InterPro" id="IPR000086">
    <property type="entry name" value="NUDIX_hydrolase_dom"/>
</dbReference>
<dbReference type="Pfam" id="PF00293">
    <property type="entry name" value="NUDIX"/>
    <property type="match status" value="1"/>
</dbReference>
<dbReference type="GO" id="GO:0006742">
    <property type="term" value="P:NADP+ catabolic process"/>
    <property type="evidence" value="ECO:0007669"/>
    <property type="project" value="TreeGrafter"/>
</dbReference>
<evidence type="ECO:0000256" key="7">
    <source>
        <dbReference type="ARBA" id="ARBA00022842"/>
    </source>
</evidence>
<comment type="catalytic activity">
    <reaction evidence="9">
        <text>a 5'-end NAD(+)-phospho-ribonucleoside in mRNA + H2O = a 5'-end phospho-adenosine-phospho-ribonucleoside in mRNA + beta-nicotinamide D-ribonucleotide + 2 H(+)</text>
        <dbReference type="Rhea" id="RHEA:60876"/>
        <dbReference type="Rhea" id="RHEA-COMP:15698"/>
        <dbReference type="Rhea" id="RHEA-COMP:15719"/>
        <dbReference type="ChEBI" id="CHEBI:14649"/>
        <dbReference type="ChEBI" id="CHEBI:15377"/>
        <dbReference type="ChEBI" id="CHEBI:15378"/>
        <dbReference type="ChEBI" id="CHEBI:144029"/>
        <dbReference type="ChEBI" id="CHEBI:144051"/>
    </reaction>
    <physiologicalReaction direction="left-to-right" evidence="9">
        <dbReference type="Rhea" id="RHEA:60877"/>
    </physiologicalReaction>
</comment>
<comment type="cofactor">
    <cofactor evidence="2">
        <name>Zn(2+)</name>
        <dbReference type="ChEBI" id="CHEBI:29105"/>
    </cofactor>
</comment>
<keyword evidence="13" id="KW-1185">Reference proteome</keyword>
<dbReference type="PROSITE" id="PS00893">
    <property type="entry name" value="NUDIX_BOX"/>
    <property type="match status" value="1"/>
</dbReference>
<dbReference type="GO" id="GO:0019677">
    <property type="term" value="P:NAD+ catabolic process"/>
    <property type="evidence" value="ECO:0007669"/>
    <property type="project" value="TreeGrafter"/>
</dbReference>
<dbReference type="AlphaFoldDB" id="A0A542Y4P8"/>
<evidence type="ECO:0000256" key="9">
    <source>
        <dbReference type="ARBA" id="ARBA00023679"/>
    </source>
</evidence>
<dbReference type="NCBIfam" id="NF001299">
    <property type="entry name" value="PRK00241.1"/>
    <property type="match status" value="1"/>
</dbReference>
<keyword evidence="8" id="KW-0520">NAD</keyword>
<evidence type="ECO:0000256" key="3">
    <source>
        <dbReference type="ARBA" id="ARBA00009595"/>
    </source>
</evidence>
<evidence type="ECO:0000259" key="11">
    <source>
        <dbReference type="PROSITE" id="PS51462"/>
    </source>
</evidence>
<dbReference type="GO" id="GO:0046872">
    <property type="term" value="F:metal ion binding"/>
    <property type="evidence" value="ECO:0007669"/>
    <property type="project" value="UniProtKB-KW"/>
</dbReference>
<dbReference type="CDD" id="cd03429">
    <property type="entry name" value="NUDIX_NADH_pyrophosphatase_Nudt13"/>
    <property type="match status" value="1"/>
</dbReference>
<keyword evidence="6" id="KW-0378">Hydrolase</keyword>
<evidence type="ECO:0000256" key="6">
    <source>
        <dbReference type="ARBA" id="ARBA00022801"/>
    </source>
</evidence>
<feature type="domain" description="Nudix hydrolase" evidence="11">
    <location>
        <begin position="172"/>
        <end position="303"/>
    </location>
</feature>
<organism evidence="12 13">
    <name type="scientific">Leucobacter komagatae</name>
    <dbReference type="NCBI Taxonomy" id="55969"/>
    <lineage>
        <taxon>Bacteria</taxon>
        <taxon>Bacillati</taxon>
        <taxon>Actinomycetota</taxon>
        <taxon>Actinomycetes</taxon>
        <taxon>Micrococcales</taxon>
        <taxon>Microbacteriaceae</taxon>
        <taxon>Leucobacter</taxon>
    </lineage>
</organism>
<dbReference type="RefSeq" id="WP_141886399.1">
    <property type="nucleotide sequence ID" value="NZ_BAAAUY010000014.1"/>
</dbReference>
<dbReference type="EMBL" id="VFON01000001">
    <property type="protein sequence ID" value="TQL43028.1"/>
    <property type="molecule type" value="Genomic_DNA"/>
</dbReference>
<evidence type="ECO:0000256" key="2">
    <source>
        <dbReference type="ARBA" id="ARBA00001947"/>
    </source>
</evidence>
<evidence type="ECO:0000313" key="12">
    <source>
        <dbReference type="EMBL" id="TQL43028.1"/>
    </source>
</evidence>